<accession>A0AAW5EKS6</accession>
<dbReference type="PANTHER" id="PTHR11907">
    <property type="entry name" value="AMIDOPHOSPHORIBOSYLTRANSFERASE"/>
    <property type="match status" value="1"/>
</dbReference>
<dbReference type="GO" id="GO:0016740">
    <property type="term" value="F:transferase activity"/>
    <property type="evidence" value="ECO:0007669"/>
    <property type="project" value="UniProtKB-KW"/>
</dbReference>
<name>A0AAW5EKS6_CAMJU</name>
<evidence type="ECO:0000256" key="2">
    <source>
        <dbReference type="ARBA" id="ARBA00022962"/>
    </source>
</evidence>
<dbReference type="AlphaFoldDB" id="A0AAW5EKS6"/>
<protein>
    <submittedName>
        <fullName evidence="4">Amidophosphoribosyltransferase</fullName>
    </submittedName>
</protein>
<dbReference type="Pfam" id="PF00156">
    <property type="entry name" value="Pribosyltran"/>
    <property type="match status" value="1"/>
</dbReference>
<evidence type="ECO:0000313" key="5">
    <source>
        <dbReference type="Proteomes" id="UP001199644"/>
    </source>
</evidence>
<evidence type="ECO:0000259" key="3">
    <source>
        <dbReference type="Pfam" id="PF00156"/>
    </source>
</evidence>
<comment type="caution">
    <text evidence="4">The sequence shown here is derived from an EMBL/GenBank/DDBJ whole genome shotgun (WGS) entry which is preliminary data.</text>
</comment>
<dbReference type="RefSeq" id="WP_276148937.1">
    <property type="nucleotide sequence ID" value="NZ_JAJUOL010001345.1"/>
</dbReference>
<dbReference type="SUPFAM" id="SSF53271">
    <property type="entry name" value="PRTase-like"/>
    <property type="match status" value="1"/>
</dbReference>
<dbReference type="InterPro" id="IPR000836">
    <property type="entry name" value="PRTase_dom"/>
</dbReference>
<keyword evidence="2" id="KW-0315">Glutamine amidotransferase</keyword>
<dbReference type="Proteomes" id="UP001199644">
    <property type="component" value="Unassembled WGS sequence"/>
</dbReference>
<dbReference type="CDD" id="cd06223">
    <property type="entry name" value="PRTases_typeI"/>
    <property type="match status" value="1"/>
</dbReference>
<gene>
    <name evidence="4" type="ORF">LZC39_17360</name>
</gene>
<reference evidence="4" key="1">
    <citation type="submission" date="2021-12" db="EMBL/GenBank/DDBJ databases">
        <title>Prevalence of phenicol resistance gene fexA in Campylobacter isolated from poultry supply chain.</title>
        <authorList>
            <person name="Tang B."/>
            <person name="Zheng X."/>
            <person name="Lin J."/>
            <person name="Lin R."/>
            <person name="Yang H."/>
            <person name="Shen Z."/>
            <person name="Xia F."/>
        </authorList>
    </citation>
    <scope>NUCLEOTIDE SEQUENCE</scope>
    <source>
        <strain evidence="4">CJHN2011004</strain>
    </source>
</reference>
<feature type="non-terminal residue" evidence="4">
    <location>
        <position position="1"/>
    </location>
</feature>
<dbReference type="EMBL" id="JAJUOL010001345">
    <property type="protein sequence ID" value="MCH3853855.1"/>
    <property type="molecule type" value="Genomic_DNA"/>
</dbReference>
<feature type="domain" description="Phosphoribosyltransferase" evidence="3">
    <location>
        <begin position="4"/>
        <end position="45"/>
    </location>
</feature>
<dbReference type="InterPro" id="IPR029057">
    <property type="entry name" value="PRTase-like"/>
</dbReference>
<proteinExistence type="predicted"/>
<keyword evidence="1" id="KW-0808">Transferase</keyword>
<evidence type="ECO:0000256" key="1">
    <source>
        <dbReference type="ARBA" id="ARBA00022679"/>
    </source>
</evidence>
<organism evidence="4 5">
    <name type="scientific">Campylobacter jejuni</name>
    <dbReference type="NCBI Taxonomy" id="197"/>
    <lineage>
        <taxon>Bacteria</taxon>
        <taxon>Pseudomonadati</taxon>
        <taxon>Campylobacterota</taxon>
        <taxon>Epsilonproteobacteria</taxon>
        <taxon>Campylobacterales</taxon>
        <taxon>Campylobacteraceae</taxon>
        <taxon>Campylobacter</taxon>
    </lineage>
</organism>
<sequence>PMHKVLKDKEIVVVDDSLVRGTTSKKIISLLRAAGASKIHLAIACPEIKFPDTYGIDTPTFEELISANKNLEEVREYVEADSLSFLSIEELTQSIGDERKYSLISFDGDYFIK</sequence>
<dbReference type="Gene3D" id="3.40.50.2020">
    <property type="match status" value="1"/>
</dbReference>
<evidence type="ECO:0000313" key="4">
    <source>
        <dbReference type="EMBL" id="MCH3853855.1"/>
    </source>
</evidence>